<keyword evidence="3" id="KW-1003">Cell membrane</keyword>
<dbReference type="Proteomes" id="UP000294802">
    <property type="component" value="Unassembled WGS sequence"/>
</dbReference>
<keyword evidence="4 7" id="KW-0812">Transmembrane</keyword>
<organism evidence="9 10">
    <name type="scientific">Macrococcus lamae</name>
    <dbReference type="NCBI Taxonomy" id="198484"/>
    <lineage>
        <taxon>Bacteria</taxon>
        <taxon>Bacillati</taxon>
        <taxon>Bacillota</taxon>
        <taxon>Bacilli</taxon>
        <taxon>Bacillales</taxon>
        <taxon>Staphylococcaceae</taxon>
        <taxon>Macrococcus</taxon>
    </lineage>
</organism>
<keyword evidence="10" id="KW-1185">Reference proteome</keyword>
<dbReference type="Gene3D" id="1.20.81.30">
    <property type="entry name" value="Type II secretion system (T2SS), domain F"/>
    <property type="match status" value="2"/>
</dbReference>
<feature type="transmembrane region" description="Helical" evidence="7">
    <location>
        <begin position="153"/>
        <end position="182"/>
    </location>
</feature>
<dbReference type="AlphaFoldDB" id="A0A4V3BF94"/>
<dbReference type="InterPro" id="IPR042094">
    <property type="entry name" value="T2SS_GspF_sf"/>
</dbReference>
<evidence type="ECO:0000256" key="3">
    <source>
        <dbReference type="ARBA" id="ARBA00022475"/>
    </source>
</evidence>
<dbReference type="NCBIfam" id="NF041012">
    <property type="entry name" value="T4P_ComGB"/>
    <property type="match status" value="1"/>
</dbReference>
<evidence type="ECO:0000256" key="5">
    <source>
        <dbReference type="ARBA" id="ARBA00022989"/>
    </source>
</evidence>
<keyword evidence="6 7" id="KW-0472">Membrane</keyword>
<feature type="transmembrane region" description="Helical" evidence="7">
    <location>
        <begin position="316"/>
        <end position="337"/>
    </location>
</feature>
<comment type="subcellular location">
    <subcellularLocation>
        <location evidence="1">Cell membrane</location>
        <topology evidence="1">Multi-pass membrane protein</topology>
    </subcellularLocation>
</comment>
<evidence type="ECO:0000313" key="10">
    <source>
        <dbReference type="Proteomes" id="UP000294802"/>
    </source>
</evidence>
<dbReference type="Pfam" id="PF00482">
    <property type="entry name" value="T2SSF"/>
    <property type="match status" value="2"/>
</dbReference>
<gene>
    <name evidence="9" type="ORF">ERX29_00650</name>
</gene>
<accession>A0A4V3BF94</accession>
<evidence type="ECO:0000256" key="7">
    <source>
        <dbReference type="SAM" id="Phobius"/>
    </source>
</evidence>
<protein>
    <submittedName>
        <fullName evidence="9">Type II secretion system F family protein</fullName>
    </submittedName>
</protein>
<evidence type="ECO:0000313" key="9">
    <source>
        <dbReference type="EMBL" id="TDM13146.1"/>
    </source>
</evidence>
<reference evidence="9 10" key="1">
    <citation type="submission" date="2019-01" db="EMBL/GenBank/DDBJ databases">
        <title>Draft genome sequences of the type strains of six Macrococcus species.</title>
        <authorList>
            <person name="Mazhar S."/>
            <person name="Altermann E."/>
            <person name="Hill C."/>
            <person name="Mcauliffe O."/>
        </authorList>
    </citation>
    <scope>NUCLEOTIDE SEQUENCE [LARGE SCALE GENOMIC DNA]</scope>
    <source>
        <strain evidence="9 10">CCM4815</strain>
    </source>
</reference>
<evidence type="ECO:0000256" key="1">
    <source>
        <dbReference type="ARBA" id="ARBA00004651"/>
    </source>
</evidence>
<dbReference type="PRINTS" id="PR00812">
    <property type="entry name" value="BCTERIALGSPF"/>
</dbReference>
<dbReference type="InterPro" id="IPR047692">
    <property type="entry name" value="T4P_ComGB"/>
</dbReference>
<dbReference type="PANTHER" id="PTHR30012:SF0">
    <property type="entry name" value="TYPE II SECRETION SYSTEM PROTEIN F-RELATED"/>
    <property type="match status" value="1"/>
</dbReference>
<dbReference type="InterPro" id="IPR003004">
    <property type="entry name" value="GspF/PilC"/>
</dbReference>
<comment type="similarity">
    <text evidence="2">Belongs to the GSP F family.</text>
</comment>
<feature type="domain" description="Type II secretion system protein GspF" evidence="8">
    <location>
        <begin position="14"/>
        <end position="129"/>
    </location>
</feature>
<evidence type="ECO:0000259" key="8">
    <source>
        <dbReference type="Pfam" id="PF00482"/>
    </source>
</evidence>
<name>A0A4V3BF94_9STAP</name>
<sequence>MWSTNKLKHYQDDFLLRIAELTKSGFTQYEAVEFLFSQYDGIHTDIKSQCLESLRKGGSLSDIISYLRYPTNIILQVYFGEQYGNLEETLVQCHQFSTVKRQSTRHFLKTIQYPLILLAIFFTLIIIVNQTVLPQFQNMYDSMGIQISAELQFLTAALFLMPRVLMTVAVIMIILFIIYYLLFQRADIQKKLWLIKKVPVVSSLYRKYLTYRVSIELSFFLSNGIAMIKIIEIFRNQDKDLVMQHIGSMINHSLMNGQSLPDAVNSVGLFEQSMINFIQHGEKNSKLDVELKYYSDYIFKKFESQILKYIKWIQPVIFSALGLLIITLYLVIILPMLQMMSGIQ</sequence>
<evidence type="ECO:0000256" key="6">
    <source>
        <dbReference type="ARBA" id="ARBA00023136"/>
    </source>
</evidence>
<evidence type="ECO:0000256" key="2">
    <source>
        <dbReference type="ARBA" id="ARBA00005745"/>
    </source>
</evidence>
<dbReference type="InterPro" id="IPR018076">
    <property type="entry name" value="T2SS_GspF_dom"/>
</dbReference>
<evidence type="ECO:0000256" key="4">
    <source>
        <dbReference type="ARBA" id="ARBA00022692"/>
    </source>
</evidence>
<proteinExistence type="inferred from homology"/>
<dbReference type="OrthoDB" id="1638902at2"/>
<dbReference type="GO" id="GO:0005886">
    <property type="term" value="C:plasma membrane"/>
    <property type="evidence" value="ECO:0007669"/>
    <property type="project" value="UniProtKB-SubCell"/>
</dbReference>
<feature type="domain" description="Type II secretion system protein GspF" evidence="8">
    <location>
        <begin position="217"/>
        <end position="335"/>
    </location>
</feature>
<feature type="transmembrane region" description="Helical" evidence="7">
    <location>
        <begin position="111"/>
        <end position="133"/>
    </location>
</feature>
<keyword evidence="5 7" id="KW-1133">Transmembrane helix</keyword>
<comment type="caution">
    <text evidence="9">The sequence shown here is derived from an EMBL/GenBank/DDBJ whole genome shotgun (WGS) entry which is preliminary data.</text>
</comment>
<dbReference type="PANTHER" id="PTHR30012">
    <property type="entry name" value="GENERAL SECRETION PATHWAY PROTEIN"/>
    <property type="match status" value="1"/>
</dbReference>
<dbReference type="EMBL" id="SCWB01000001">
    <property type="protein sequence ID" value="TDM13146.1"/>
    <property type="molecule type" value="Genomic_DNA"/>
</dbReference>